<evidence type="ECO:0000259" key="2">
    <source>
        <dbReference type="Pfam" id="PF21307"/>
    </source>
</evidence>
<dbReference type="InterPro" id="IPR054363">
    <property type="entry name" value="GH95_cat"/>
</dbReference>
<feature type="domain" description="Glycosyl hydrolase family 95 catalytic" evidence="3">
    <location>
        <begin position="31"/>
        <end position="62"/>
    </location>
</feature>
<feature type="domain" description="Alpha fucosidase A-like C-terminal" evidence="2">
    <location>
        <begin position="64"/>
        <end position="124"/>
    </location>
</feature>
<dbReference type="PANTHER" id="PTHR31084:SF0">
    <property type="entry name" value="ALPHA-L-FUCOSIDASE 2"/>
    <property type="match status" value="1"/>
</dbReference>
<dbReference type="Gene3D" id="2.60.40.1180">
    <property type="entry name" value="Golgi alpha-mannosidase II"/>
    <property type="match status" value="1"/>
</dbReference>
<evidence type="ECO:0008006" key="8">
    <source>
        <dbReference type="Google" id="ProtNLM"/>
    </source>
</evidence>
<name>A0A395X8B6_9FIRM</name>
<feature type="compositionally biased region" description="Basic residues" evidence="1">
    <location>
        <begin position="1"/>
        <end position="11"/>
    </location>
</feature>
<protein>
    <recommendedName>
        <fullName evidence="8">Glycoside hydrolase family 95 protein</fullName>
    </recommendedName>
</protein>
<feature type="region of interest" description="Disordered" evidence="1">
    <location>
        <begin position="1"/>
        <end position="22"/>
    </location>
</feature>
<dbReference type="InterPro" id="IPR008928">
    <property type="entry name" value="6-hairpin_glycosidase_sf"/>
</dbReference>
<organism evidence="4 6">
    <name type="scientific">Blautia obeum</name>
    <dbReference type="NCBI Taxonomy" id="40520"/>
    <lineage>
        <taxon>Bacteria</taxon>
        <taxon>Bacillati</taxon>
        <taxon>Bacillota</taxon>
        <taxon>Clostridia</taxon>
        <taxon>Lachnospirales</taxon>
        <taxon>Lachnospiraceae</taxon>
        <taxon>Blautia</taxon>
    </lineage>
</organism>
<evidence type="ECO:0000259" key="3">
    <source>
        <dbReference type="Pfam" id="PF22124"/>
    </source>
</evidence>
<dbReference type="SUPFAM" id="SSF48208">
    <property type="entry name" value="Six-hairpin glycosidases"/>
    <property type="match status" value="1"/>
</dbReference>
<feature type="compositionally biased region" description="Polar residues" evidence="1">
    <location>
        <begin position="12"/>
        <end position="21"/>
    </location>
</feature>
<comment type="caution">
    <text evidence="4">The sequence shown here is derived from an EMBL/GenBank/DDBJ whole genome shotgun (WGS) entry which is preliminary data.</text>
</comment>
<dbReference type="Proteomes" id="UP000284024">
    <property type="component" value="Unassembled WGS sequence"/>
</dbReference>
<dbReference type="GO" id="GO:0005975">
    <property type="term" value="P:carbohydrate metabolic process"/>
    <property type="evidence" value="ECO:0007669"/>
    <property type="project" value="InterPro"/>
</dbReference>
<evidence type="ECO:0000313" key="7">
    <source>
        <dbReference type="Proteomes" id="UP000284024"/>
    </source>
</evidence>
<dbReference type="RefSeq" id="WP_117639934.1">
    <property type="nucleotide sequence ID" value="NZ_JAQDEF010000030.1"/>
</dbReference>
<dbReference type="Pfam" id="PF22124">
    <property type="entry name" value="Glyco_hydro_95_cat"/>
    <property type="match status" value="1"/>
</dbReference>
<sequence>MSGGVRGRRQKPSPTRSNQLRYTREENISCVGGGIYPNMLCAHPPFQIDGNFGFAAAVAEMLIQSRKGHFLLLPALSDEWKDGKVGGMKAQGDITVDFEWREGRIHRVRLCSSREQKVTLECNGISKTVFLKPDGTENMIFD</sequence>
<dbReference type="EMBL" id="QRJH01000013">
    <property type="protein sequence ID" value="RHH15060.1"/>
    <property type="molecule type" value="Genomic_DNA"/>
</dbReference>
<evidence type="ECO:0000313" key="4">
    <source>
        <dbReference type="EMBL" id="RGV65022.1"/>
    </source>
</evidence>
<evidence type="ECO:0000313" key="5">
    <source>
        <dbReference type="EMBL" id="RHH15060.1"/>
    </source>
</evidence>
<dbReference type="GO" id="GO:0004560">
    <property type="term" value="F:alpha-L-fucosidase activity"/>
    <property type="evidence" value="ECO:0007669"/>
    <property type="project" value="TreeGrafter"/>
</dbReference>
<evidence type="ECO:0000313" key="6">
    <source>
        <dbReference type="Proteomes" id="UP000265828"/>
    </source>
</evidence>
<dbReference type="EMBL" id="QRZI01000003">
    <property type="protein sequence ID" value="RGV65022.1"/>
    <property type="molecule type" value="Genomic_DNA"/>
</dbReference>
<reference evidence="6 7" key="1">
    <citation type="submission" date="2018-08" db="EMBL/GenBank/DDBJ databases">
        <title>A genome reference for cultivated species of the human gut microbiota.</title>
        <authorList>
            <person name="Zou Y."/>
            <person name="Xue W."/>
            <person name="Luo G."/>
        </authorList>
    </citation>
    <scope>NUCLEOTIDE SEQUENCE [LARGE SCALE GENOMIC DNA]</scope>
    <source>
        <strain evidence="4 6">AF14-23</strain>
        <strain evidence="5 7">AM18-2AC</strain>
    </source>
</reference>
<dbReference type="AlphaFoldDB" id="A0A395X8B6"/>
<dbReference type="InterPro" id="IPR049053">
    <property type="entry name" value="AFCA-like_C"/>
</dbReference>
<gene>
    <name evidence="5" type="ORF">DW222_16680</name>
    <name evidence="4" type="ORF">DWW07_05025</name>
</gene>
<dbReference type="PANTHER" id="PTHR31084">
    <property type="entry name" value="ALPHA-L-FUCOSIDASE 2"/>
    <property type="match status" value="1"/>
</dbReference>
<dbReference type="InterPro" id="IPR013780">
    <property type="entry name" value="Glyco_hydro_b"/>
</dbReference>
<accession>A0A395X8B6</accession>
<proteinExistence type="predicted"/>
<dbReference type="Proteomes" id="UP000265828">
    <property type="component" value="Unassembled WGS sequence"/>
</dbReference>
<dbReference type="Pfam" id="PF21307">
    <property type="entry name" value="Glyco_hydro_95_C"/>
    <property type="match status" value="1"/>
</dbReference>
<evidence type="ECO:0000256" key="1">
    <source>
        <dbReference type="SAM" id="MobiDB-lite"/>
    </source>
</evidence>